<keyword evidence="1" id="KW-0732">Signal</keyword>
<evidence type="ECO:0000313" key="3">
    <source>
        <dbReference type="Proteomes" id="UP000448038"/>
    </source>
</evidence>
<dbReference type="AlphaFoldDB" id="A0A844P6X8"/>
<feature type="chain" id="PRO_5032753209" evidence="1">
    <location>
        <begin position="19"/>
        <end position="597"/>
    </location>
</feature>
<feature type="signal peptide" evidence="1">
    <location>
        <begin position="1"/>
        <end position="18"/>
    </location>
</feature>
<protein>
    <submittedName>
        <fullName evidence="2">Type-F conjugative transfer system mating-pair stabilization protein TraN</fullName>
    </submittedName>
</protein>
<evidence type="ECO:0000313" key="2">
    <source>
        <dbReference type="EMBL" id="MUK51141.1"/>
    </source>
</evidence>
<proteinExistence type="predicted"/>
<sequence length="597" mass="65908">MIRALPLTLLLLSTFAVANQGDRYNKEIQNAKNAVTQSLNNSTFKSFTPYDYCADESCKNQIQNPKESAYFDDANKMVNDGTVALANDPNAKNLVDSYQERPKYKLNPNDPSLQRAKGYMDDTYNISHGISSKYHDCEGGNICSVNPTTLSCQTPSNNTLSYYQEPVANIELSEVIYSCPSGWIKQGNTCRRTINECRYNDQNYVRQTGGSGWCANSSVSYLWDNRNASPSQYKKGQQKSYNGSGSCGGTVWTKRFEICGPAQKTMPATQSCSSGYTLSGGQCIKNIISWADNCPTMPTECTPKTPVCTEGAATKTINGVPTDLDCWKKRIDYQCELTDSCKPLLNPPESTYSFKETTTDISNCTQKTKICGLEILGICLSYDVSLVCEKRDCENRNLVCGESSFCLDGDCYQGEGEKNKNFSEAVAGLGALGAVAEDFSEDTITIFTGKGASCDKKPIGLSDCCADDGWGNDIGLTQCNEEEKGLAEAKKSGLTIELGQYCAEKVLGVCIRKKKSYCQFDSKMARIIQEQGKVQLGLDFGTKKDPVCTGITPEQMQQLDFSKIDFSDFYEDMEDNMKLPDMELIQNSIKDKFTDMK</sequence>
<dbReference type="Proteomes" id="UP000448038">
    <property type="component" value="Unassembled WGS sequence"/>
</dbReference>
<comment type="caution">
    <text evidence="2">The sequence shown here is derived from an EMBL/GenBank/DDBJ whole genome shotgun (WGS) entry which is preliminary data.</text>
</comment>
<dbReference type="Pfam" id="PF06986">
    <property type="entry name" value="F_T4SS_TraN"/>
    <property type="match status" value="1"/>
</dbReference>
<accession>A0A844P6X8</accession>
<dbReference type="RefSeq" id="WP_155656615.1">
    <property type="nucleotide sequence ID" value="NZ_WOBN01000037.1"/>
</dbReference>
<dbReference type="EMBL" id="WOBN01000037">
    <property type="protein sequence ID" value="MUK51141.1"/>
    <property type="molecule type" value="Genomic_DNA"/>
</dbReference>
<gene>
    <name evidence="2" type="primary">traN</name>
    <name evidence="2" type="ORF">GNP88_18580</name>
</gene>
<dbReference type="NCBIfam" id="TIGR02750">
    <property type="entry name" value="TraN_Ftype"/>
    <property type="match status" value="1"/>
</dbReference>
<organism evidence="2 3">
    <name type="scientific">Aliivibrio fischeri</name>
    <name type="common">Vibrio fischeri</name>
    <dbReference type="NCBI Taxonomy" id="668"/>
    <lineage>
        <taxon>Bacteria</taxon>
        <taxon>Pseudomonadati</taxon>
        <taxon>Pseudomonadota</taxon>
        <taxon>Gammaproteobacteria</taxon>
        <taxon>Vibrionales</taxon>
        <taxon>Vibrionaceae</taxon>
        <taxon>Aliivibrio</taxon>
    </lineage>
</organism>
<name>A0A844P6X8_ALIFS</name>
<evidence type="ECO:0000256" key="1">
    <source>
        <dbReference type="SAM" id="SignalP"/>
    </source>
</evidence>
<dbReference type="InterPro" id="IPR014121">
    <property type="entry name" value="TraN_Ftype"/>
</dbReference>
<reference evidence="2 3" key="1">
    <citation type="submission" date="2019-11" db="EMBL/GenBank/DDBJ databases">
        <title>Using colonization assays and comparative genomics to discover symbiosis behaviors and factors in Vibrio fischeri.</title>
        <authorList>
            <person name="Bongrand C."/>
            <person name="Moriano-Gutierrez S."/>
            <person name="Arevalo P."/>
            <person name="Mcfall-Ngai M."/>
            <person name="Visick K."/>
            <person name="Polz M.F."/>
            <person name="Ruby E.G."/>
        </authorList>
    </citation>
    <scope>NUCLEOTIDE SEQUENCE [LARGE SCALE GENOMIC DNA]</scope>
    <source>
        <strain evidence="3">emors.4.1</strain>
    </source>
</reference>